<gene>
    <name evidence="6" type="ORF">B0174_02330</name>
</gene>
<feature type="coiled-coil region" evidence="2">
    <location>
        <begin position="284"/>
        <end position="435"/>
    </location>
</feature>
<feature type="domain" description="PAC" evidence="5">
    <location>
        <begin position="213"/>
        <end position="267"/>
    </location>
</feature>
<dbReference type="InterPro" id="IPR001789">
    <property type="entry name" value="Sig_transdc_resp-reg_receiver"/>
</dbReference>
<dbReference type="NCBIfam" id="TIGR00229">
    <property type="entry name" value="sensory_box"/>
    <property type="match status" value="1"/>
</dbReference>
<dbReference type="PROSITE" id="PS50110">
    <property type="entry name" value="RESPONSE_REGULATORY"/>
    <property type="match status" value="1"/>
</dbReference>
<dbReference type="InterPro" id="IPR011006">
    <property type="entry name" value="CheY-like_superfamily"/>
</dbReference>
<evidence type="ECO:0000313" key="6">
    <source>
        <dbReference type="EMBL" id="PUE66124.1"/>
    </source>
</evidence>
<feature type="domain" description="Response regulatory" evidence="3">
    <location>
        <begin position="12"/>
        <end position="128"/>
    </location>
</feature>
<dbReference type="PANTHER" id="PTHR43228">
    <property type="entry name" value="TWO-COMPONENT RESPONSE REGULATOR"/>
    <property type="match status" value="1"/>
</dbReference>
<organism evidence="6 7">
    <name type="scientific">Arcobacter caeni</name>
    <dbReference type="NCBI Taxonomy" id="1912877"/>
    <lineage>
        <taxon>Bacteria</taxon>
        <taxon>Pseudomonadati</taxon>
        <taxon>Campylobacterota</taxon>
        <taxon>Epsilonproteobacteria</taxon>
        <taxon>Campylobacterales</taxon>
        <taxon>Arcobacteraceae</taxon>
        <taxon>Arcobacter</taxon>
    </lineage>
</organism>
<name>A0A363D498_9BACT</name>
<dbReference type="RefSeq" id="WP_108558032.1">
    <property type="nucleotide sequence ID" value="NZ_MUXE01000002.1"/>
</dbReference>
<keyword evidence="7" id="KW-1185">Reference proteome</keyword>
<dbReference type="SMART" id="SM00448">
    <property type="entry name" value="REC"/>
    <property type="match status" value="1"/>
</dbReference>
<dbReference type="InterPro" id="IPR035965">
    <property type="entry name" value="PAS-like_dom_sf"/>
</dbReference>
<dbReference type="PROSITE" id="PS50112">
    <property type="entry name" value="PAS"/>
    <property type="match status" value="1"/>
</dbReference>
<feature type="domain" description="PAS" evidence="4">
    <location>
        <begin position="143"/>
        <end position="189"/>
    </location>
</feature>
<dbReference type="Pfam" id="PF00072">
    <property type="entry name" value="Response_reg"/>
    <property type="match status" value="1"/>
</dbReference>
<dbReference type="CDD" id="cd00130">
    <property type="entry name" value="PAS"/>
    <property type="match status" value="1"/>
</dbReference>
<comment type="caution">
    <text evidence="6">The sequence shown here is derived from an EMBL/GenBank/DDBJ whole genome shotgun (WGS) entry which is preliminary data.</text>
</comment>
<keyword evidence="1" id="KW-0597">Phosphoprotein</keyword>
<dbReference type="OrthoDB" id="5348172at2"/>
<keyword evidence="2" id="KW-0175">Coiled coil</keyword>
<evidence type="ECO:0000259" key="3">
    <source>
        <dbReference type="PROSITE" id="PS50110"/>
    </source>
</evidence>
<dbReference type="PROSITE" id="PS50113">
    <property type="entry name" value="PAC"/>
    <property type="match status" value="1"/>
</dbReference>
<dbReference type="InterPro" id="IPR000014">
    <property type="entry name" value="PAS"/>
</dbReference>
<proteinExistence type="predicted"/>
<protein>
    <recommendedName>
        <fullName evidence="8">Response regulatory domain-containing protein</fullName>
    </recommendedName>
</protein>
<dbReference type="AlphaFoldDB" id="A0A363D498"/>
<dbReference type="EMBL" id="MUXE01000002">
    <property type="protein sequence ID" value="PUE66124.1"/>
    <property type="molecule type" value="Genomic_DNA"/>
</dbReference>
<evidence type="ECO:0000256" key="2">
    <source>
        <dbReference type="SAM" id="Coils"/>
    </source>
</evidence>
<reference evidence="6 7" key="1">
    <citation type="submission" date="2017-02" db="EMBL/GenBank/DDBJ databases">
        <title>Arcobacter caeni sp. nov, a new Arcobacter species isolated from reclaimed water.</title>
        <authorList>
            <person name="Figueras M.J."/>
            <person name="Perez-Cataluna A."/>
            <person name="Salas-Masso N."/>
        </authorList>
    </citation>
    <scope>NUCLEOTIDE SEQUENCE [LARGE SCALE GENOMIC DNA]</scope>
    <source>
        <strain evidence="6 7">RW17-10</strain>
    </source>
</reference>
<dbReference type="Gene3D" id="3.40.50.2300">
    <property type="match status" value="1"/>
</dbReference>
<dbReference type="InterPro" id="IPR052048">
    <property type="entry name" value="ST_Response_Regulator"/>
</dbReference>
<evidence type="ECO:0000259" key="5">
    <source>
        <dbReference type="PROSITE" id="PS50113"/>
    </source>
</evidence>
<evidence type="ECO:0000256" key="1">
    <source>
        <dbReference type="PROSITE-ProRule" id="PRU00169"/>
    </source>
</evidence>
<dbReference type="CDD" id="cd00156">
    <property type="entry name" value="REC"/>
    <property type="match status" value="1"/>
</dbReference>
<dbReference type="Gene3D" id="3.30.450.20">
    <property type="entry name" value="PAS domain"/>
    <property type="match status" value="1"/>
</dbReference>
<feature type="modified residue" description="4-aspartylphosphate" evidence="1">
    <location>
        <position position="63"/>
    </location>
</feature>
<evidence type="ECO:0000259" key="4">
    <source>
        <dbReference type="PROSITE" id="PS50112"/>
    </source>
</evidence>
<dbReference type="PANTHER" id="PTHR43228:SF1">
    <property type="entry name" value="TWO-COMPONENT RESPONSE REGULATOR ARR22"/>
    <property type="match status" value="1"/>
</dbReference>
<sequence length="450" mass="52555">MSIDKNLLKKFTLLYVEDDDVIRVELSQLLSNFFSMVHVAKNGKDGLRTYLENQDEIDLILTDLNMPELNGIEMIKKIRSFDNKIPIIFATAHSDSEFLAEAIKLRVQEYIVKPIDVRYLLSLCNDIVNNLYQEFLLKQQREELEKYKEIINSNNIVIKTDTHLNITYVNELFCEISGFNSDELIGKELKYLKYKDMASDIYTTLYANILNNKPWQGKLKNIKKDGTAFTTDAFVIPTLDETGDMIGAISIQRDITKELKKKRELVLALMKEKSDIFIRSKEGNLEQNQVINDLKHKLEKAQIEETQSLKIIDKYIYSNEKFRLENKNLKTELGLYKKNSDENLAFKFSKENSDLRLENKKTKDKLAQLQIDSEKTISQQRVNYETKIGELSDKINELTEKIETIQTDETLLQKLEYWKEKAKQETIKIENLEKQIIAHGDKNFMNKIFG</sequence>
<dbReference type="SUPFAM" id="SSF52172">
    <property type="entry name" value="CheY-like"/>
    <property type="match status" value="1"/>
</dbReference>
<dbReference type="GO" id="GO:0000160">
    <property type="term" value="P:phosphorelay signal transduction system"/>
    <property type="evidence" value="ECO:0007669"/>
    <property type="project" value="InterPro"/>
</dbReference>
<dbReference type="Proteomes" id="UP000251135">
    <property type="component" value="Unassembled WGS sequence"/>
</dbReference>
<evidence type="ECO:0008006" key="8">
    <source>
        <dbReference type="Google" id="ProtNLM"/>
    </source>
</evidence>
<evidence type="ECO:0000313" key="7">
    <source>
        <dbReference type="Proteomes" id="UP000251135"/>
    </source>
</evidence>
<dbReference type="Pfam" id="PF13426">
    <property type="entry name" value="PAS_9"/>
    <property type="match status" value="1"/>
</dbReference>
<dbReference type="SUPFAM" id="SSF55785">
    <property type="entry name" value="PYP-like sensor domain (PAS domain)"/>
    <property type="match status" value="1"/>
</dbReference>
<accession>A0A363D498</accession>
<dbReference type="InterPro" id="IPR000700">
    <property type="entry name" value="PAS-assoc_C"/>
</dbReference>